<organism evidence="1 2">
    <name type="scientific">Colocasia esculenta</name>
    <name type="common">Wild taro</name>
    <name type="synonym">Arum esculentum</name>
    <dbReference type="NCBI Taxonomy" id="4460"/>
    <lineage>
        <taxon>Eukaryota</taxon>
        <taxon>Viridiplantae</taxon>
        <taxon>Streptophyta</taxon>
        <taxon>Embryophyta</taxon>
        <taxon>Tracheophyta</taxon>
        <taxon>Spermatophyta</taxon>
        <taxon>Magnoliopsida</taxon>
        <taxon>Liliopsida</taxon>
        <taxon>Araceae</taxon>
        <taxon>Aroideae</taxon>
        <taxon>Colocasieae</taxon>
        <taxon>Colocasia</taxon>
    </lineage>
</organism>
<evidence type="ECO:0000313" key="1">
    <source>
        <dbReference type="EMBL" id="MQL72589.1"/>
    </source>
</evidence>
<evidence type="ECO:0000313" key="2">
    <source>
        <dbReference type="Proteomes" id="UP000652761"/>
    </source>
</evidence>
<sequence length="324" mass="34997">MAASRSSGSVGGYSAAFLTTDQLERFSAVKIKLCGNKAVDLEDLEKHGMHSVVEALQRLKWTGICTVSEPSYLHLVKAFYICLKTEEDGSLTSMVKGVIPPLVSAPTIIEESVIGGAAHTEGEHEDIQIEETPSIPVVETAMEENHEDMIPEVVAPCHIEYVHMEVAPAQREPEAQGEQDVQGEPIASAPADQFQKGLVRDTSDEDDEPVVGSRAKGKGVATGIPLLTRKAHHSSRKKKIHVHLEPVIARLNAQGEILCSFQSDVTSIFLSQSTEAKDIGAIKSELQGMRSELGILKKLVTVLSDFVRVHLTAQAPPVPTQSVS</sequence>
<protein>
    <submittedName>
        <fullName evidence="1">Uncharacterized protein</fullName>
    </submittedName>
</protein>
<keyword evidence="2" id="KW-1185">Reference proteome</keyword>
<comment type="caution">
    <text evidence="1">The sequence shown here is derived from an EMBL/GenBank/DDBJ whole genome shotgun (WGS) entry which is preliminary data.</text>
</comment>
<gene>
    <name evidence="1" type="ORF">Taro_004943</name>
</gene>
<name>A0A843TWD7_COLES</name>
<proteinExistence type="predicted"/>
<dbReference type="Proteomes" id="UP000652761">
    <property type="component" value="Unassembled WGS sequence"/>
</dbReference>
<dbReference type="OrthoDB" id="848707at2759"/>
<reference evidence="1" key="1">
    <citation type="submission" date="2017-07" db="EMBL/GenBank/DDBJ databases">
        <title>Taro Niue Genome Assembly and Annotation.</title>
        <authorList>
            <person name="Atibalentja N."/>
            <person name="Keating K."/>
            <person name="Fields C.J."/>
        </authorList>
    </citation>
    <scope>NUCLEOTIDE SEQUENCE</scope>
    <source>
        <strain evidence="1">Niue_2</strain>
        <tissue evidence="1">Leaf</tissue>
    </source>
</reference>
<dbReference type="AlphaFoldDB" id="A0A843TWD7"/>
<accession>A0A843TWD7</accession>
<dbReference type="EMBL" id="NMUH01000136">
    <property type="protein sequence ID" value="MQL72589.1"/>
    <property type="molecule type" value="Genomic_DNA"/>
</dbReference>